<dbReference type="AlphaFoldDB" id="A0A9P0A0G1"/>
<feature type="domain" description="Helitron helicase-like" evidence="1">
    <location>
        <begin position="40"/>
        <end position="218"/>
    </location>
</feature>
<dbReference type="Pfam" id="PF14214">
    <property type="entry name" value="Helitron_like_N"/>
    <property type="match status" value="1"/>
</dbReference>
<name>A0A9P0A0G1_BEMTA</name>
<protein>
    <recommendedName>
        <fullName evidence="1">Helitron helicase-like domain-containing protein</fullName>
    </recommendedName>
</protein>
<evidence type="ECO:0000259" key="1">
    <source>
        <dbReference type="Pfam" id="PF14214"/>
    </source>
</evidence>
<dbReference type="PANTHER" id="PTHR45786:SF74">
    <property type="entry name" value="ATP-DEPENDENT DNA HELICASE"/>
    <property type="match status" value="1"/>
</dbReference>
<dbReference type="EMBL" id="OU963862">
    <property type="protein sequence ID" value="CAH0381445.1"/>
    <property type="molecule type" value="Genomic_DNA"/>
</dbReference>
<organism evidence="2 3">
    <name type="scientific">Bemisia tabaci</name>
    <name type="common">Sweetpotato whitefly</name>
    <name type="synonym">Aleurodes tabaci</name>
    <dbReference type="NCBI Taxonomy" id="7038"/>
    <lineage>
        <taxon>Eukaryota</taxon>
        <taxon>Metazoa</taxon>
        <taxon>Ecdysozoa</taxon>
        <taxon>Arthropoda</taxon>
        <taxon>Hexapoda</taxon>
        <taxon>Insecta</taxon>
        <taxon>Pterygota</taxon>
        <taxon>Neoptera</taxon>
        <taxon>Paraneoptera</taxon>
        <taxon>Hemiptera</taxon>
        <taxon>Sternorrhyncha</taxon>
        <taxon>Aleyrodoidea</taxon>
        <taxon>Aleyrodidae</taxon>
        <taxon>Aleyrodinae</taxon>
        <taxon>Bemisia</taxon>
    </lineage>
</organism>
<dbReference type="PANTHER" id="PTHR45786">
    <property type="entry name" value="DNA BINDING PROTEIN-LIKE"/>
    <property type="match status" value="1"/>
</dbReference>
<proteinExistence type="predicted"/>
<accession>A0A9P0A0G1</accession>
<dbReference type="Proteomes" id="UP001152759">
    <property type="component" value="Chromosome 1"/>
</dbReference>
<dbReference type="InterPro" id="IPR025476">
    <property type="entry name" value="Helitron_helicase-like"/>
</dbReference>
<keyword evidence="3" id="KW-1185">Reference proteome</keyword>
<sequence>MIYPLLYPHGEPGWDPKMEHNGPRKQPNRKHETMLQFACYRFAIRTAFSHIHQSKKLFQQYIVDLYVRVEGERLHYIREHQSELRVEQYAGLQDFVLNKARVDNMNVGRIVVLPSSFEGSPRNLIQRYQDAIAIVRVYGKPDIILTMTCNPKWSEITAALAPKETVADRPDLVSRVFHSKLDQLLRDVLKENVLGRVVAHVYVIELLKRGLPHCHLLLIY</sequence>
<gene>
    <name evidence="2" type="ORF">BEMITA_LOCUS1098</name>
</gene>
<reference evidence="2" key="1">
    <citation type="submission" date="2021-12" db="EMBL/GenBank/DDBJ databases">
        <authorList>
            <person name="King R."/>
        </authorList>
    </citation>
    <scope>NUCLEOTIDE SEQUENCE</scope>
</reference>
<evidence type="ECO:0000313" key="2">
    <source>
        <dbReference type="EMBL" id="CAH0381445.1"/>
    </source>
</evidence>
<evidence type="ECO:0000313" key="3">
    <source>
        <dbReference type="Proteomes" id="UP001152759"/>
    </source>
</evidence>